<feature type="compositionally biased region" description="Low complexity" evidence="1">
    <location>
        <begin position="892"/>
        <end position="906"/>
    </location>
</feature>
<sequence length="1061" mass="114490">MEPTDSVFRYIYTKEELLQIRDEYMKHEDLVRFPVAPSIISLEPEVRLPYRKGKSTHPLYYFLARPPKHVDVFFDANSQMPEDSPQRGGDECPGDPSQQPPSWRRSHRLSGGTPQSPLDSTGAPGNQRHNSGSSGGDDSGGCGAVRREFDWTLGCGKWRHRSTSGSERGNHKAAFFPGGGRGRGRGNAGDYHRQQYAHHQYQGAPDGPYAASCGTPTARGRGFMRRPHQSTRGGRGGGFKAAATPNSHNHTSEQALTGEDLKPHDHQHFSPHQDPSRGGEMRPPSPSAGVTSEPPDQPPLKSPHNKENGLVFGYPSAPPLHPPPPPPLQNHVAIQSEEPRPAKDFSFMSNFTPAVGAVPSGDVQTPPPQPPQPLKPPTRWYYRDLAGNCRGPYDDATMAGWFTAGYFPISVEVRRECDRVFSRLTDFITWLGRFPFIGSSELPPILESRPSAPPPPPTGFERPIQQSETTPPAPPQAFVQPPPLLAAAPIPTTTSISDLNYLTEVTLSEVIRLKRDAQRLVERVTALGVDQTLLAKTFAVLDLNAADKPANAIDVRQLEAALQQQQPAPVQSPPTKAISAPQPEAGVGDAVDKTPEPLSEVHKPPTVVQPPQPSPDPSEKQPPIVNGKAKNLKAPVQLPTIPEPVAEKSTGKKKSKAKKTKPAAVEEKTSAPPTPMVVPESENNGDTAPSVEVLEPPTSAVSATSPPSQQQEKKTKKKKKSKPTAADLQQQAWEQEEQRRRRLNAERIAREKAEAEAAAAAAATAEEEVEKPTVKLTAAAKRQQQEALLLQQQRKAREAAMKQAAESLAHLKLPETARWASTNVSASNNPPASLADIMASQMQEEEIARAQGWGKQGATFASKLAGTASPAAPAHHVTTKLVTVQPQSASGKPKATPPTTASPVVSQRSAQSKQSTKVATQPTSVPPVNPPSTASSTKTSVLSIWDLPSNPNITLQTAATTSTKKSNRKKKPNASSQLLTGPLITLPPKAKSELVKWSENQLAVFPRHNVDIPTLVGLLCDIEDAEDVLECIESSFGKSQRVSKFSKAFVEKRANLMGATA</sequence>
<feature type="compositionally biased region" description="Gly residues" evidence="1">
    <location>
        <begin position="133"/>
        <end position="142"/>
    </location>
</feature>
<dbReference type="Pfam" id="PF02213">
    <property type="entry name" value="GYF"/>
    <property type="match status" value="1"/>
</dbReference>
<feature type="compositionally biased region" description="Low complexity" evidence="1">
    <location>
        <begin position="696"/>
        <end position="710"/>
    </location>
</feature>
<proteinExistence type="predicted"/>
<feature type="compositionally biased region" description="Polar residues" evidence="1">
    <location>
        <begin position="907"/>
        <end position="919"/>
    </location>
</feature>
<dbReference type="Gene3D" id="3.30.1490.40">
    <property type="match status" value="1"/>
</dbReference>
<feature type="compositionally biased region" description="Basic and acidic residues" evidence="1">
    <location>
        <begin position="736"/>
        <end position="755"/>
    </location>
</feature>
<feature type="compositionally biased region" description="Pro residues" evidence="1">
    <location>
        <begin position="607"/>
        <end position="616"/>
    </location>
</feature>
<feature type="compositionally biased region" description="Polar residues" evidence="1">
    <location>
        <begin position="112"/>
        <end position="130"/>
    </location>
</feature>
<dbReference type="SUPFAM" id="SSF55277">
    <property type="entry name" value="GYF domain"/>
    <property type="match status" value="1"/>
</dbReference>
<dbReference type="PROSITE" id="PS50829">
    <property type="entry name" value="GYF"/>
    <property type="match status" value="1"/>
</dbReference>
<reference evidence="3" key="1">
    <citation type="submission" date="2019-11" db="UniProtKB">
        <authorList>
            <consortium name="WormBaseParasite"/>
        </authorList>
    </citation>
    <scope>IDENTIFICATION</scope>
</reference>
<dbReference type="PANTHER" id="PTHR45691">
    <property type="entry name" value="PROTEIN DIAPHANOUS"/>
    <property type="match status" value="1"/>
</dbReference>
<organism evidence="3">
    <name type="scientific">Mesocestoides corti</name>
    <name type="common">Flatworm</name>
    <dbReference type="NCBI Taxonomy" id="53468"/>
    <lineage>
        <taxon>Eukaryota</taxon>
        <taxon>Metazoa</taxon>
        <taxon>Spiralia</taxon>
        <taxon>Lophotrochozoa</taxon>
        <taxon>Platyhelminthes</taxon>
        <taxon>Cestoda</taxon>
        <taxon>Eucestoda</taxon>
        <taxon>Cyclophyllidea</taxon>
        <taxon>Mesocestoididae</taxon>
        <taxon>Mesocestoides</taxon>
    </lineage>
</organism>
<feature type="compositionally biased region" description="Polar residues" evidence="1">
    <location>
        <begin position="244"/>
        <end position="255"/>
    </location>
</feature>
<dbReference type="PANTHER" id="PTHR45691:SF6">
    <property type="entry name" value="PROTEIN DIAPHANOUS"/>
    <property type="match status" value="1"/>
</dbReference>
<dbReference type="SMART" id="SM00444">
    <property type="entry name" value="GYF"/>
    <property type="match status" value="1"/>
</dbReference>
<feature type="domain" description="GYF" evidence="2">
    <location>
        <begin position="377"/>
        <end position="425"/>
    </location>
</feature>
<dbReference type="InterPro" id="IPR035445">
    <property type="entry name" value="GYF-like_dom_sf"/>
</dbReference>
<feature type="region of interest" description="Disordered" evidence="1">
    <location>
        <begin position="445"/>
        <end position="483"/>
    </location>
</feature>
<name>A0A5K3F2X3_MESCO</name>
<feature type="compositionally biased region" description="Basic and acidic residues" evidence="1">
    <location>
        <begin position="259"/>
        <end position="268"/>
    </location>
</feature>
<evidence type="ECO:0000259" key="2">
    <source>
        <dbReference type="PROSITE" id="PS50829"/>
    </source>
</evidence>
<protein>
    <submittedName>
        <fullName evidence="3">GYF domain-containing protein</fullName>
    </submittedName>
</protein>
<dbReference type="WBParaSite" id="MCU_005121-RB">
    <property type="protein sequence ID" value="MCU_005121-RB"/>
    <property type="gene ID" value="MCU_005121"/>
</dbReference>
<evidence type="ECO:0000256" key="1">
    <source>
        <dbReference type="SAM" id="MobiDB-lite"/>
    </source>
</evidence>
<feature type="compositionally biased region" description="Low complexity" evidence="1">
    <location>
        <begin position="723"/>
        <end position="733"/>
    </location>
</feature>
<feature type="region of interest" description="Disordered" evidence="1">
    <location>
        <begin position="884"/>
        <end position="939"/>
    </location>
</feature>
<accession>A0A5K3F2X3</accession>
<feature type="compositionally biased region" description="Basic and acidic residues" evidence="1">
    <location>
        <begin position="590"/>
        <end position="603"/>
    </location>
</feature>
<feature type="region of interest" description="Disordered" evidence="1">
    <location>
        <begin position="78"/>
        <end position="142"/>
    </location>
</feature>
<feature type="compositionally biased region" description="Gly residues" evidence="1">
    <location>
        <begin position="177"/>
        <end position="187"/>
    </location>
</feature>
<evidence type="ECO:0000313" key="3">
    <source>
        <dbReference type="WBParaSite" id="MCU_005121-RB"/>
    </source>
</evidence>
<dbReference type="GO" id="GO:0030041">
    <property type="term" value="P:actin filament polymerization"/>
    <property type="evidence" value="ECO:0007669"/>
    <property type="project" value="TreeGrafter"/>
</dbReference>
<dbReference type="AlphaFoldDB" id="A0A5K3F2X3"/>
<dbReference type="GO" id="GO:0005884">
    <property type="term" value="C:actin filament"/>
    <property type="evidence" value="ECO:0007669"/>
    <property type="project" value="TreeGrafter"/>
</dbReference>
<feature type="region of interest" description="Disordered" evidence="1">
    <location>
        <begin position="159"/>
        <end position="332"/>
    </location>
</feature>
<feature type="compositionally biased region" description="Pro residues" evidence="1">
    <location>
        <begin position="471"/>
        <end position="483"/>
    </location>
</feature>
<dbReference type="InterPro" id="IPR003169">
    <property type="entry name" value="GYF"/>
</dbReference>
<dbReference type="InterPro" id="IPR051412">
    <property type="entry name" value="Formin_Homology_Diaphanous_sf"/>
</dbReference>
<feature type="region of interest" description="Disordered" evidence="1">
    <location>
        <begin position="958"/>
        <end position="981"/>
    </location>
</feature>
<feature type="compositionally biased region" description="Basic residues" evidence="1">
    <location>
        <begin position="651"/>
        <end position="661"/>
    </location>
</feature>
<feature type="compositionally biased region" description="Pro residues" evidence="1">
    <location>
        <begin position="316"/>
        <end position="328"/>
    </location>
</feature>
<feature type="region of interest" description="Disordered" evidence="1">
    <location>
        <begin position="564"/>
        <end position="771"/>
    </location>
</feature>